<feature type="domain" description="IclR-ED" evidence="5">
    <location>
        <begin position="83"/>
        <end position="267"/>
    </location>
</feature>
<sequence>MPRKATSEQNSDNARDNKYAAPALEKGLDILEALADEAVGLTQSELAQRLGRSTSEIFRMVQTLQRRGWVMVMPGDRYRLSLHMFELSHRQRPLRSLVEAALPLMQDVSRRLLQSCHLSVAESGRLMVVAQTDSPGMLCFAVRTGAVLGLLNTSSGHVLLAFASDAERERIIDAHIMLSGGLIKRPAGLDDVLDEVRRQGYAQERSEQVFGVTNLAFPVFDRSGLPVASMVIPFLEGLGGPDRETQIQEALGLLGQTAAALSRRLGYVAAEAELQA</sequence>
<dbReference type="PANTHER" id="PTHR30136:SF7">
    <property type="entry name" value="HTH-TYPE TRANSCRIPTIONAL REGULATOR KDGR-RELATED"/>
    <property type="match status" value="1"/>
</dbReference>
<evidence type="ECO:0000256" key="1">
    <source>
        <dbReference type="ARBA" id="ARBA00023015"/>
    </source>
</evidence>
<accession>A0ABW7FWK6</accession>
<dbReference type="SUPFAM" id="SSF55781">
    <property type="entry name" value="GAF domain-like"/>
    <property type="match status" value="1"/>
</dbReference>
<evidence type="ECO:0000313" key="6">
    <source>
        <dbReference type="EMBL" id="MFG6448645.1"/>
    </source>
</evidence>
<dbReference type="RefSeq" id="WP_394461101.1">
    <property type="nucleotide sequence ID" value="NZ_JBIGHZ010000004.1"/>
</dbReference>
<dbReference type="Pfam" id="PF01614">
    <property type="entry name" value="IclR_C"/>
    <property type="match status" value="1"/>
</dbReference>
<dbReference type="PROSITE" id="PS51078">
    <property type="entry name" value="ICLR_ED"/>
    <property type="match status" value="1"/>
</dbReference>
<dbReference type="Gene3D" id="3.30.450.40">
    <property type="match status" value="1"/>
</dbReference>
<feature type="domain" description="HTH iclR-type" evidence="4">
    <location>
        <begin position="21"/>
        <end position="82"/>
    </location>
</feature>
<evidence type="ECO:0000256" key="2">
    <source>
        <dbReference type="ARBA" id="ARBA00023125"/>
    </source>
</evidence>
<dbReference type="InterPro" id="IPR029016">
    <property type="entry name" value="GAF-like_dom_sf"/>
</dbReference>
<dbReference type="InterPro" id="IPR050707">
    <property type="entry name" value="HTH_MetabolicPath_Reg"/>
</dbReference>
<dbReference type="EMBL" id="JBIGHZ010000004">
    <property type="protein sequence ID" value="MFG6448645.1"/>
    <property type="molecule type" value="Genomic_DNA"/>
</dbReference>
<dbReference type="InterPro" id="IPR036388">
    <property type="entry name" value="WH-like_DNA-bd_sf"/>
</dbReference>
<proteinExistence type="predicted"/>
<keyword evidence="2" id="KW-0238">DNA-binding</keyword>
<comment type="caution">
    <text evidence="6">The sequence shown here is derived from an EMBL/GenBank/DDBJ whole genome shotgun (WGS) entry which is preliminary data.</text>
</comment>
<evidence type="ECO:0000256" key="3">
    <source>
        <dbReference type="ARBA" id="ARBA00023163"/>
    </source>
</evidence>
<keyword evidence="3" id="KW-0804">Transcription</keyword>
<dbReference type="PROSITE" id="PS51077">
    <property type="entry name" value="HTH_ICLR"/>
    <property type="match status" value="1"/>
</dbReference>
<reference evidence="6 7" key="1">
    <citation type="submission" date="2024-08" db="EMBL/GenBank/DDBJ databases">
        <authorList>
            <person name="Lu H."/>
        </authorList>
    </citation>
    <scope>NUCLEOTIDE SEQUENCE [LARGE SCALE GENOMIC DNA]</scope>
    <source>
        <strain evidence="6 7">BYS180W</strain>
    </source>
</reference>
<dbReference type="InterPro" id="IPR005471">
    <property type="entry name" value="Tscrpt_reg_IclR_N"/>
</dbReference>
<dbReference type="SMART" id="SM00346">
    <property type="entry name" value="HTH_ICLR"/>
    <property type="match status" value="1"/>
</dbReference>
<keyword evidence="1" id="KW-0805">Transcription regulation</keyword>
<evidence type="ECO:0000313" key="7">
    <source>
        <dbReference type="Proteomes" id="UP001606099"/>
    </source>
</evidence>
<dbReference type="Proteomes" id="UP001606099">
    <property type="component" value="Unassembled WGS sequence"/>
</dbReference>
<dbReference type="PANTHER" id="PTHR30136">
    <property type="entry name" value="HELIX-TURN-HELIX TRANSCRIPTIONAL REGULATOR, ICLR FAMILY"/>
    <property type="match status" value="1"/>
</dbReference>
<dbReference type="SUPFAM" id="SSF46785">
    <property type="entry name" value="Winged helix' DNA-binding domain"/>
    <property type="match status" value="1"/>
</dbReference>
<dbReference type="Gene3D" id="1.10.10.10">
    <property type="entry name" value="Winged helix-like DNA-binding domain superfamily/Winged helix DNA-binding domain"/>
    <property type="match status" value="1"/>
</dbReference>
<dbReference type="InterPro" id="IPR036390">
    <property type="entry name" value="WH_DNA-bd_sf"/>
</dbReference>
<keyword evidence="7" id="KW-1185">Reference proteome</keyword>
<dbReference type="InterPro" id="IPR014757">
    <property type="entry name" value="Tscrpt_reg_IclR_C"/>
</dbReference>
<protein>
    <submittedName>
        <fullName evidence="6">IclR family transcriptional regulator</fullName>
    </submittedName>
</protein>
<gene>
    <name evidence="6" type="ORF">ACG0Z6_10405</name>
</gene>
<dbReference type="Pfam" id="PF09339">
    <property type="entry name" value="HTH_IclR"/>
    <property type="match status" value="1"/>
</dbReference>
<organism evidence="6 7">
    <name type="scientific">Roseateles rivi</name>
    <dbReference type="NCBI Taxonomy" id="3299028"/>
    <lineage>
        <taxon>Bacteria</taxon>
        <taxon>Pseudomonadati</taxon>
        <taxon>Pseudomonadota</taxon>
        <taxon>Betaproteobacteria</taxon>
        <taxon>Burkholderiales</taxon>
        <taxon>Sphaerotilaceae</taxon>
        <taxon>Roseateles</taxon>
    </lineage>
</organism>
<evidence type="ECO:0000259" key="5">
    <source>
        <dbReference type="PROSITE" id="PS51078"/>
    </source>
</evidence>
<name>A0ABW7FWK6_9BURK</name>
<evidence type="ECO:0000259" key="4">
    <source>
        <dbReference type="PROSITE" id="PS51077"/>
    </source>
</evidence>